<sequence>MRSGWKPAGLFFDGTRILISGVLCVLMVEQPMVAAAASKKAVVPAVQQIQADQRVLHALNRFTFGPRPGDVAAVQAVGVKAWFERQLNPLSIDDSALEARLEMFPAMQMEQAELMQRYPSPAVLRQMIAKNEPLPNDPVEHAIYADQIAFYKVAKAKKEAEQAAAGKNDDGMAVASDGSMAKSAEEIKSNAALPGDGVDPATPAMATHEEQFYSGLDAVKVINLPPDQRMQRILAMPPEELVRFRKSLSRSELLVAAGGLSPMQRETLAALQGSPRMVGAELLETRMLRDIYSERRLEAVMTDFWLNHFNVYLKKNQTEPFLLPAYERDVIRPHALGKFEDLLVATAKSPAMLMYLDNWQSIGPDSMAAKNGGKFAKVVTNPQVKQALKDRGLNENYARELMELHTLGVQCEASADRPMRMLDRTCGRGYTQQDVTQVAEVLTGWTIDQPNRSGTYRFEERRHEPGSKTVLGKKIGESGEAEGLEVLHMLATSPATAQFISTKLAVRFVSDTPPLALVDRMAKAYLSSGGDIKTVLRTMFDSPEFWSPEVYRAKVKTPEEFVVSAVRASGAEVTTAIPLFQALEKLGMPLYGMQTPNGYSWMAEPWVNSGDLVNRMNFAVSLSNDRVVGVETDWARLLRESGSLSAGVSAAEKERKLEAVLLGQAVSDRTRDTVLAQFQDQAMQQQAEKSFGIKANEQEPMAQVLNASSPKRVRPPFDREAAGIAGLLLGSPEFQRR</sequence>
<dbReference type="EMBL" id="CP132942">
    <property type="protein sequence ID" value="XCB31481.1"/>
    <property type="molecule type" value="Genomic_DNA"/>
</dbReference>
<dbReference type="KEGG" id="tpsc:RBB77_13575"/>
<dbReference type="InterPro" id="IPR014917">
    <property type="entry name" value="DUF1800"/>
</dbReference>
<dbReference type="Pfam" id="PF08811">
    <property type="entry name" value="DUF1800"/>
    <property type="match status" value="1"/>
</dbReference>
<organism evidence="1">
    <name type="scientific">Tunturiibacter psychrotolerans</name>
    <dbReference type="NCBI Taxonomy" id="3069686"/>
    <lineage>
        <taxon>Bacteria</taxon>
        <taxon>Pseudomonadati</taxon>
        <taxon>Acidobacteriota</taxon>
        <taxon>Terriglobia</taxon>
        <taxon>Terriglobales</taxon>
        <taxon>Acidobacteriaceae</taxon>
        <taxon>Tunturiibacter</taxon>
    </lineage>
</organism>
<reference evidence="1" key="2">
    <citation type="journal article" date="2024" name="Environ. Microbiol.">
        <title>Genome analysis and description of Tunturibacter gen. nov. expands the diversity of Terriglobia in tundra soils.</title>
        <authorList>
            <person name="Messyasz A."/>
            <person name="Mannisto M.K."/>
            <person name="Kerkhof L.J."/>
            <person name="Haggblom M.M."/>
        </authorList>
    </citation>
    <scope>NUCLEOTIDE SEQUENCE</scope>
    <source>
        <strain evidence="1">X5P6</strain>
    </source>
</reference>
<evidence type="ECO:0000313" key="1">
    <source>
        <dbReference type="EMBL" id="XCB31481.1"/>
    </source>
</evidence>
<proteinExistence type="predicted"/>
<gene>
    <name evidence="1" type="ORF">RBB77_13575</name>
</gene>
<dbReference type="AlphaFoldDB" id="A0AAU7ZL26"/>
<reference evidence="1" key="1">
    <citation type="submission" date="2023-08" db="EMBL/GenBank/DDBJ databases">
        <authorList>
            <person name="Messyasz A."/>
            <person name="Mannisto M.K."/>
            <person name="Kerkhof L.J."/>
            <person name="Haggblom M."/>
        </authorList>
    </citation>
    <scope>NUCLEOTIDE SEQUENCE</scope>
    <source>
        <strain evidence="1">X5P6</strain>
    </source>
</reference>
<protein>
    <submittedName>
        <fullName evidence="1">DUF1800 domain-containing protein</fullName>
    </submittedName>
</protein>
<dbReference type="RefSeq" id="WP_353062326.1">
    <property type="nucleotide sequence ID" value="NZ_CP132942.1"/>
</dbReference>
<name>A0AAU7ZL26_9BACT</name>
<accession>A0AAU7ZL26</accession>